<protein>
    <submittedName>
        <fullName evidence="1">Uncharacterized protein</fullName>
    </submittedName>
</protein>
<dbReference type="EMBL" id="PPEI02000009">
    <property type="protein sequence ID" value="PWN60016.1"/>
    <property type="molecule type" value="Genomic_DNA"/>
</dbReference>
<accession>A0A316WI96</accession>
<proteinExistence type="predicted"/>
<sequence length="126" mass="15014">MASIKLPLNEVQQLAIPGIVKKNNLIYNFIMEYSVGVELELIEILKKYCFNFNFNILERDEILFLPIQFSVKQNFDFYPCIFGFYAQLFDEELVKDLFSYQASHLEAIDKKNFIIHFAFRNKQRLI</sequence>
<dbReference type="Proteomes" id="UP000236182">
    <property type="component" value="Unassembled WGS sequence"/>
</dbReference>
<gene>
    <name evidence="1" type="ORF">C1638_020840</name>
</gene>
<comment type="caution">
    <text evidence="1">The sequence shown here is derived from an EMBL/GenBank/DDBJ whole genome shotgun (WGS) entry which is preliminary data.</text>
</comment>
<evidence type="ECO:0000313" key="2">
    <source>
        <dbReference type="Proteomes" id="UP000236182"/>
    </source>
</evidence>
<dbReference type="RefSeq" id="WP_109623861.1">
    <property type="nucleotide sequence ID" value="NZ_PPEI02000009.1"/>
</dbReference>
<dbReference type="AlphaFoldDB" id="A0A316WI96"/>
<organism evidence="1 2">
    <name type="scientific">Chryseobacterium oncorhynchi</name>
    <dbReference type="NCBI Taxonomy" id="741074"/>
    <lineage>
        <taxon>Bacteria</taxon>
        <taxon>Pseudomonadati</taxon>
        <taxon>Bacteroidota</taxon>
        <taxon>Flavobacteriia</taxon>
        <taxon>Flavobacteriales</taxon>
        <taxon>Weeksellaceae</taxon>
        <taxon>Chryseobacterium group</taxon>
        <taxon>Chryseobacterium</taxon>
    </lineage>
</organism>
<name>A0A316WI96_9FLAO</name>
<keyword evidence="2" id="KW-1185">Reference proteome</keyword>
<reference evidence="1" key="1">
    <citation type="submission" date="2018-04" db="EMBL/GenBank/DDBJ databases">
        <title>Draft Genome Sequences of Chryseobacterium lactis NCTC11390T isolated from milk, Chryseobacterium oncorhynchi 701B-08T from rainbow trout, and Chryseobacterium viscerum 687B-08T from diseased fish.</title>
        <authorList>
            <person name="Jeong J.-J."/>
            <person name="Lee Y.J."/>
            <person name="Pathiraja D."/>
            <person name="Park B."/>
            <person name="Choi I.-G."/>
            <person name="Kim K.D."/>
        </authorList>
    </citation>
    <scope>NUCLEOTIDE SEQUENCE [LARGE SCALE GENOMIC DNA]</scope>
    <source>
        <strain evidence="1">701B-08</strain>
    </source>
</reference>
<evidence type="ECO:0000313" key="1">
    <source>
        <dbReference type="EMBL" id="PWN60016.1"/>
    </source>
</evidence>
<dbReference type="OrthoDB" id="9843547at2"/>